<evidence type="ECO:0000313" key="7">
    <source>
        <dbReference type="EMBL" id="RDE24177.1"/>
    </source>
</evidence>
<feature type="transmembrane region" description="Helical" evidence="5">
    <location>
        <begin position="256"/>
        <end position="277"/>
    </location>
</feature>
<evidence type="ECO:0000256" key="5">
    <source>
        <dbReference type="SAM" id="Phobius"/>
    </source>
</evidence>
<feature type="transmembrane region" description="Helical" evidence="5">
    <location>
        <begin position="66"/>
        <end position="84"/>
    </location>
</feature>
<evidence type="ECO:0000313" key="8">
    <source>
        <dbReference type="Proteomes" id="UP000253769"/>
    </source>
</evidence>
<evidence type="ECO:0000259" key="6">
    <source>
        <dbReference type="Pfam" id="PF00892"/>
    </source>
</evidence>
<accession>A0A369WR83</accession>
<dbReference type="Pfam" id="PF00892">
    <property type="entry name" value="EamA"/>
    <property type="match status" value="2"/>
</dbReference>
<evidence type="ECO:0000256" key="4">
    <source>
        <dbReference type="ARBA" id="ARBA00023136"/>
    </source>
</evidence>
<keyword evidence="4 5" id="KW-0472">Membrane</keyword>
<feature type="transmembrane region" description="Helical" evidence="5">
    <location>
        <begin position="231"/>
        <end position="250"/>
    </location>
</feature>
<feature type="transmembrane region" description="Helical" evidence="5">
    <location>
        <begin position="116"/>
        <end position="134"/>
    </location>
</feature>
<evidence type="ECO:0000256" key="1">
    <source>
        <dbReference type="ARBA" id="ARBA00004141"/>
    </source>
</evidence>
<name>A0A369WR83_9GAMM</name>
<dbReference type="PANTHER" id="PTHR32322">
    <property type="entry name" value="INNER MEMBRANE TRANSPORTER"/>
    <property type="match status" value="1"/>
</dbReference>
<dbReference type="Proteomes" id="UP000253769">
    <property type="component" value="Unassembled WGS sequence"/>
</dbReference>
<dbReference type="OrthoDB" id="321830at2"/>
<feature type="transmembrane region" description="Helical" evidence="5">
    <location>
        <begin position="200"/>
        <end position="219"/>
    </location>
</feature>
<dbReference type="AlphaFoldDB" id="A0A369WR83"/>
<dbReference type="InterPro" id="IPR037185">
    <property type="entry name" value="EmrE-like"/>
</dbReference>
<evidence type="ECO:0000256" key="2">
    <source>
        <dbReference type="ARBA" id="ARBA00022692"/>
    </source>
</evidence>
<comment type="subcellular location">
    <subcellularLocation>
        <location evidence="1">Membrane</location>
        <topology evidence="1">Multi-pass membrane protein</topology>
    </subcellularLocation>
</comment>
<evidence type="ECO:0000256" key="3">
    <source>
        <dbReference type="ARBA" id="ARBA00022989"/>
    </source>
</evidence>
<dbReference type="GO" id="GO:0016020">
    <property type="term" value="C:membrane"/>
    <property type="evidence" value="ECO:0007669"/>
    <property type="project" value="UniProtKB-SubCell"/>
</dbReference>
<dbReference type="InterPro" id="IPR050638">
    <property type="entry name" value="AA-Vitamin_Transporters"/>
</dbReference>
<feature type="transmembrane region" description="Helical" evidence="5">
    <location>
        <begin position="36"/>
        <end position="54"/>
    </location>
</feature>
<feature type="domain" description="EamA" evidence="6">
    <location>
        <begin position="143"/>
        <end position="273"/>
    </location>
</feature>
<keyword evidence="8" id="KW-1185">Reference proteome</keyword>
<organism evidence="7 8">
    <name type="scientific">Motiliproteus coralliicola</name>
    <dbReference type="NCBI Taxonomy" id="2283196"/>
    <lineage>
        <taxon>Bacteria</taxon>
        <taxon>Pseudomonadati</taxon>
        <taxon>Pseudomonadota</taxon>
        <taxon>Gammaproteobacteria</taxon>
        <taxon>Oceanospirillales</taxon>
        <taxon>Oceanospirillaceae</taxon>
        <taxon>Motiliproteus</taxon>
    </lineage>
</organism>
<dbReference type="PANTHER" id="PTHR32322:SF9">
    <property type="entry name" value="AMINO-ACID METABOLITE EFFLUX PUMP-RELATED"/>
    <property type="match status" value="1"/>
</dbReference>
<reference evidence="7 8" key="1">
    <citation type="submission" date="2018-07" db="EMBL/GenBank/DDBJ databases">
        <title>Motiliproteus coralliicola sp. nov., a bacterium isolated from Coral.</title>
        <authorList>
            <person name="Wang G."/>
        </authorList>
    </citation>
    <scope>NUCLEOTIDE SEQUENCE [LARGE SCALE GENOMIC DNA]</scope>
    <source>
        <strain evidence="7 8">C34</strain>
    </source>
</reference>
<keyword evidence="2 5" id="KW-0812">Transmembrane</keyword>
<feature type="domain" description="EamA" evidence="6">
    <location>
        <begin position="2"/>
        <end position="133"/>
    </location>
</feature>
<keyword evidence="3 5" id="KW-1133">Transmembrane helix</keyword>
<feature type="transmembrane region" description="Helical" evidence="5">
    <location>
        <begin position="173"/>
        <end position="194"/>
    </location>
</feature>
<dbReference type="InterPro" id="IPR000620">
    <property type="entry name" value="EamA_dom"/>
</dbReference>
<gene>
    <name evidence="7" type="ORF">DV711_00845</name>
</gene>
<protein>
    <submittedName>
        <fullName evidence="7">DMT family transporter</fullName>
    </submittedName>
</protein>
<sequence length="287" mass="30020">MKTALYTLIALLAFAGNSILCRLALGDEAIDAASFTIIRLLAGIVTLLVILKLTRGGDPSPSKGSWKAAGYLFLYAITFSYAYVSIETGVGALILFCAVQITMILVQLINGKRLIALEWLGVLVAFGGLVYLLLPGAQAPSFSGFVLMAIAGVAWGGYTLAGRGSANPLADTSYNFLRTLPLVVALLLVSLQQAELSQRGILLAVMSGAVASGIGYTIWYMALGGLSAVQAAVLQLIVPVIAAIGGVIFADEPLSLRLVLSGLLILGGILVVILGRYHHDQQALSRS</sequence>
<feature type="transmembrane region" description="Helical" evidence="5">
    <location>
        <begin position="140"/>
        <end position="161"/>
    </location>
</feature>
<dbReference type="SUPFAM" id="SSF103481">
    <property type="entry name" value="Multidrug resistance efflux transporter EmrE"/>
    <property type="match status" value="2"/>
</dbReference>
<comment type="caution">
    <text evidence="7">The sequence shown here is derived from an EMBL/GenBank/DDBJ whole genome shotgun (WGS) entry which is preliminary data.</text>
</comment>
<dbReference type="RefSeq" id="WP_114693762.1">
    <property type="nucleotide sequence ID" value="NZ_QQOH01000001.1"/>
</dbReference>
<dbReference type="EMBL" id="QQOH01000001">
    <property type="protein sequence ID" value="RDE24177.1"/>
    <property type="molecule type" value="Genomic_DNA"/>
</dbReference>
<proteinExistence type="predicted"/>